<dbReference type="Proteomes" id="UP000001937">
    <property type="component" value="Chromosome"/>
</dbReference>
<name>A0A1X1PV26_FRACC</name>
<organism evidence="2 3">
    <name type="scientific">Frankia casuarinae (strain DSM 45818 / CECT 9043 / HFP020203 / CcI3)</name>
    <dbReference type="NCBI Taxonomy" id="106370"/>
    <lineage>
        <taxon>Bacteria</taxon>
        <taxon>Bacillati</taxon>
        <taxon>Actinomycetota</taxon>
        <taxon>Actinomycetes</taxon>
        <taxon>Frankiales</taxon>
        <taxon>Frankiaceae</taxon>
        <taxon>Frankia</taxon>
    </lineage>
</organism>
<dbReference type="HOGENOM" id="CLU_2093257_0_0_11"/>
<sequence>MDSRPLSSPLSSPLGAARVPAARDAPGAHRRPRLEPELAEQLDELSRCLIRMDAVMMMLEADLDRRALALTELVDPFPDLPPADLAPADPLADPLAGGAPGSGWPARQAGRRGDAR</sequence>
<feature type="compositionally biased region" description="Low complexity" evidence="1">
    <location>
        <begin position="82"/>
        <end position="97"/>
    </location>
</feature>
<evidence type="ECO:0000256" key="1">
    <source>
        <dbReference type="SAM" id="MobiDB-lite"/>
    </source>
</evidence>
<evidence type="ECO:0000313" key="3">
    <source>
        <dbReference type="Proteomes" id="UP000001937"/>
    </source>
</evidence>
<keyword evidence="3" id="KW-1185">Reference proteome</keyword>
<gene>
    <name evidence="2" type="ordered locus">Francci3_3018</name>
</gene>
<protein>
    <submittedName>
        <fullName evidence="2">Uncharacterized protein</fullName>
    </submittedName>
</protein>
<dbReference type="AlphaFoldDB" id="A0A1X1PV26"/>
<accession>A0A1X1PV26</accession>
<dbReference type="KEGG" id="fra:Francci3_3018"/>
<dbReference type="RefSeq" id="WP_011437403.1">
    <property type="nucleotide sequence ID" value="NC_007777.1"/>
</dbReference>
<reference evidence="2 3" key="1">
    <citation type="journal article" date="2007" name="Genome Res.">
        <title>Genome characteristics of facultatively symbiotic Frankia sp. strains reflect host range and host plant biogeography.</title>
        <authorList>
            <person name="Normand P."/>
            <person name="Lapierre P."/>
            <person name="Tisa L.S."/>
            <person name="Gogarten J.P."/>
            <person name="Alloisio N."/>
            <person name="Bagnarol E."/>
            <person name="Bassi C.A."/>
            <person name="Berry A.M."/>
            <person name="Bickhart D.M."/>
            <person name="Choisne N."/>
            <person name="Couloux A."/>
            <person name="Cournoyer B."/>
            <person name="Cruveiller S."/>
            <person name="Daubin V."/>
            <person name="Demange N."/>
            <person name="Francino M.P."/>
            <person name="Goltsman E."/>
            <person name="Huang Y."/>
            <person name="Kopp O.R."/>
            <person name="Labarre L."/>
            <person name="Lapidus A."/>
            <person name="Lavire C."/>
            <person name="Marechal J."/>
            <person name="Martinez M."/>
            <person name="Mastronunzio J.E."/>
            <person name="Mullin B.C."/>
            <person name="Niemann J."/>
            <person name="Pujic P."/>
            <person name="Rawnsley T."/>
            <person name="Rouy Z."/>
            <person name="Schenowitz C."/>
            <person name="Sellstedt A."/>
            <person name="Tavares F."/>
            <person name="Tomkins J.P."/>
            <person name="Vallenet D."/>
            <person name="Valverde C."/>
            <person name="Wall L.G."/>
            <person name="Wang Y."/>
            <person name="Medigue C."/>
            <person name="Benson D.R."/>
        </authorList>
    </citation>
    <scope>NUCLEOTIDE SEQUENCE [LARGE SCALE GENOMIC DNA]</scope>
    <source>
        <strain evidence="3">DSM 45818 / CECT 9043 / CcI3</strain>
    </source>
</reference>
<evidence type="ECO:0000313" key="2">
    <source>
        <dbReference type="EMBL" id="ABD12375.1"/>
    </source>
</evidence>
<dbReference type="EMBL" id="CP000249">
    <property type="protein sequence ID" value="ABD12375.1"/>
    <property type="molecule type" value="Genomic_DNA"/>
</dbReference>
<proteinExistence type="predicted"/>
<feature type="region of interest" description="Disordered" evidence="1">
    <location>
        <begin position="78"/>
        <end position="116"/>
    </location>
</feature>
<feature type="region of interest" description="Disordered" evidence="1">
    <location>
        <begin position="1"/>
        <end position="36"/>
    </location>
</feature>
<feature type="compositionally biased region" description="Low complexity" evidence="1">
    <location>
        <begin position="1"/>
        <end position="14"/>
    </location>
</feature>
<accession>Q2J8L7</accession>